<dbReference type="SUPFAM" id="SSF52047">
    <property type="entry name" value="RNI-like"/>
    <property type="match status" value="1"/>
</dbReference>
<reference evidence="1 2" key="1">
    <citation type="submission" date="2024-06" db="EMBL/GenBank/DDBJ databases">
        <title>The Natural Products Discovery Center: Release of the First 8490 Sequenced Strains for Exploring Actinobacteria Biosynthetic Diversity.</title>
        <authorList>
            <person name="Kalkreuter E."/>
            <person name="Kautsar S.A."/>
            <person name="Yang D."/>
            <person name="Bader C.D."/>
            <person name="Teijaro C.N."/>
            <person name="Fluegel L."/>
            <person name="Davis C.M."/>
            <person name="Simpson J.R."/>
            <person name="Lauterbach L."/>
            <person name="Steele A.D."/>
            <person name="Gui C."/>
            <person name="Meng S."/>
            <person name="Li G."/>
            <person name="Viehrig K."/>
            <person name="Ye F."/>
            <person name="Su P."/>
            <person name="Kiefer A.F."/>
            <person name="Nichols A."/>
            <person name="Cepeda A.J."/>
            <person name="Yan W."/>
            <person name="Fan B."/>
            <person name="Jiang Y."/>
            <person name="Adhikari A."/>
            <person name="Zheng C.-J."/>
            <person name="Schuster L."/>
            <person name="Cowan T.M."/>
            <person name="Smanski M.J."/>
            <person name="Chevrette M.G."/>
            <person name="De Carvalho L.P.S."/>
            <person name="Shen B."/>
        </authorList>
    </citation>
    <scope>NUCLEOTIDE SEQUENCE [LARGE SCALE GENOMIC DNA]</scope>
    <source>
        <strain evidence="1 2">NPDC050671</strain>
    </source>
</reference>
<name>A0ABV3F7W0_9NOCA</name>
<evidence type="ECO:0000313" key="2">
    <source>
        <dbReference type="Proteomes" id="UP001551658"/>
    </source>
</evidence>
<evidence type="ECO:0000313" key="1">
    <source>
        <dbReference type="EMBL" id="MEV0363789.1"/>
    </source>
</evidence>
<keyword evidence="2" id="KW-1185">Reference proteome</keyword>
<dbReference type="InterPro" id="IPR032675">
    <property type="entry name" value="LRR_dom_sf"/>
</dbReference>
<gene>
    <name evidence="1" type="ORF">AB0H72_13890</name>
</gene>
<proteinExistence type="predicted"/>
<comment type="caution">
    <text evidence="1">The sequence shown here is derived from an EMBL/GenBank/DDBJ whole genome shotgun (WGS) entry which is preliminary data.</text>
</comment>
<dbReference type="Gene3D" id="3.80.10.10">
    <property type="entry name" value="Ribonuclease Inhibitor"/>
    <property type="match status" value="1"/>
</dbReference>
<dbReference type="RefSeq" id="WP_357978444.1">
    <property type="nucleotide sequence ID" value="NZ_JBFAIH010000007.1"/>
</dbReference>
<sequence length="322" mass="34781">MAIGKHLAELGGLPAFDFPHSAENPPDLPAVDAVAWRISVDSWLSKHSWADVFASFLDTVDSTRVRALIIGNWITEAAHPQTGGEPVIEAVVAAAGRLPRLRALFHGDITWEENEISWIRPGPAAELLRAYPALRELGIRGSEGLVFPPTTHRHLETLTIQSGGTPRDVLRGVAASDLPALTTLDLWLGTSEYGGDGEVADLAPILAGDRLPALRHLGLRNSEIQDDICTALATAPVLARLHTLDLSMGVLTDRGATALLGGQPLTHLRRLDLHYNYLSAEISDRLRETLEPAGVDLDLDSDDAEDDVEDDGSVWRFVSCGE</sequence>
<dbReference type="EMBL" id="JBFAIH010000007">
    <property type="protein sequence ID" value="MEV0363789.1"/>
    <property type="molecule type" value="Genomic_DNA"/>
</dbReference>
<dbReference type="InterPro" id="IPR047722">
    <property type="entry name" value="STM4015-like"/>
</dbReference>
<dbReference type="NCBIfam" id="NF038076">
    <property type="entry name" value="fam_STM4015"/>
    <property type="match status" value="1"/>
</dbReference>
<dbReference type="Proteomes" id="UP001551658">
    <property type="component" value="Unassembled WGS sequence"/>
</dbReference>
<organism evidence="1 2">
    <name type="scientific">Nocardia fusca</name>
    <dbReference type="NCBI Taxonomy" id="941183"/>
    <lineage>
        <taxon>Bacteria</taxon>
        <taxon>Bacillati</taxon>
        <taxon>Actinomycetota</taxon>
        <taxon>Actinomycetes</taxon>
        <taxon>Mycobacteriales</taxon>
        <taxon>Nocardiaceae</taxon>
        <taxon>Nocardia</taxon>
    </lineage>
</organism>
<accession>A0ABV3F7W0</accession>
<protein>
    <submittedName>
        <fullName evidence="1">STM4015 family protein</fullName>
    </submittedName>
</protein>